<feature type="region of interest" description="Disordered" evidence="3">
    <location>
        <begin position="97"/>
        <end position="162"/>
    </location>
</feature>
<dbReference type="GO" id="GO:0008270">
    <property type="term" value="F:zinc ion binding"/>
    <property type="evidence" value="ECO:0007669"/>
    <property type="project" value="InterPro"/>
</dbReference>
<comment type="caution">
    <text evidence="5">The sequence shown here is derived from an EMBL/GenBank/DDBJ whole genome shotgun (WGS) entry which is preliminary data.</text>
</comment>
<gene>
    <name evidence="5" type="ORF">QBC46DRAFT_460526</name>
</gene>
<dbReference type="EMBL" id="MU853841">
    <property type="protein sequence ID" value="KAK3937956.1"/>
    <property type="molecule type" value="Genomic_DNA"/>
</dbReference>
<keyword evidence="2" id="KW-0539">Nucleus</keyword>
<feature type="region of interest" description="Disordered" evidence="3">
    <location>
        <begin position="1"/>
        <end position="37"/>
    </location>
</feature>
<dbReference type="Proteomes" id="UP001303473">
    <property type="component" value="Unassembled WGS sequence"/>
</dbReference>
<feature type="compositionally biased region" description="Low complexity" evidence="3">
    <location>
        <begin position="1"/>
        <end position="18"/>
    </location>
</feature>
<evidence type="ECO:0000259" key="4">
    <source>
        <dbReference type="PROSITE" id="PS50048"/>
    </source>
</evidence>
<dbReference type="GO" id="GO:0003677">
    <property type="term" value="F:DNA binding"/>
    <property type="evidence" value="ECO:0007669"/>
    <property type="project" value="InterPro"/>
</dbReference>
<organism evidence="5 6">
    <name type="scientific">Diplogelasinospora grovesii</name>
    <dbReference type="NCBI Taxonomy" id="303347"/>
    <lineage>
        <taxon>Eukaryota</taxon>
        <taxon>Fungi</taxon>
        <taxon>Dikarya</taxon>
        <taxon>Ascomycota</taxon>
        <taxon>Pezizomycotina</taxon>
        <taxon>Sordariomycetes</taxon>
        <taxon>Sordariomycetidae</taxon>
        <taxon>Sordariales</taxon>
        <taxon>Diplogelasinosporaceae</taxon>
        <taxon>Diplogelasinospora</taxon>
    </lineage>
</organism>
<dbReference type="Pfam" id="PF00172">
    <property type="entry name" value="Zn_clus"/>
    <property type="match status" value="1"/>
</dbReference>
<evidence type="ECO:0000313" key="5">
    <source>
        <dbReference type="EMBL" id="KAK3937956.1"/>
    </source>
</evidence>
<dbReference type="GO" id="GO:0006351">
    <property type="term" value="P:DNA-templated transcription"/>
    <property type="evidence" value="ECO:0007669"/>
    <property type="project" value="InterPro"/>
</dbReference>
<evidence type="ECO:0000256" key="3">
    <source>
        <dbReference type="SAM" id="MobiDB-lite"/>
    </source>
</evidence>
<keyword evidence="6" id="KW-1185">Reference proteome</keyword>
<feature type="compositionally biased region" description="Low complexity" evidence="3">
    <location>
        <begin position="121"/>
        <end position="138"/>
    </location>
</feature>
<dbReference type="InterPro" id="IPR050987">
    <property type="entry name" value="AtrR-like"/>
</dbReference>
<evidence type="ECO:0000256" key="2">
    <source>
        <dbReference type="ARBA" id="ARBA00023242"/>
    </source>
</evidence>
<dbReference type="PANTHER" id="PTHR46910">
    <property type="entry name" value="TRANSCRIPTION FACTOR PDR1"/>
    <property type="match status" value="1"/>
</dbReference>
<dbReference type="SMART" id="SM00906">
    <property type="entry name" value="Fungal_trans"/>
    <property type="match status" value="1"/>
</dbReference>
<dbReference type="CDD" id="cd12148">
    <property type="entry name" value="fungal_TF_MHR"/>
    <property type="match status" value="1"/>
</dbReference>
<dbReference type="InterPro" id="IPR007219">
    <property type="entry name" value="XnlR_reg_dom"/>
</dbReference>
<feature type="compositionally biased region" description="Polar residues" evidence="3">
    <location>
        <begin position="100"/>
        <end position="120"/>
    </location>
</feature>
<feature type="domain" description="Zn(2)-C6 fungal-type" evidence="4">
    <location>
        <begin position="42"/>
        <end position="71"/>
    </location>
</feature>
<dbReference type="GO" id="GO:0000981">
    <property type="term" value="F:DNA-binding transcription factor activity, RNA polymerase II-specific"/>
    <property type="evidence" value="ECO:0007669"/>
    <property type="project" value="InterPro"/>
</dbReference>
<protein>
    <submittedName>
        <fullName evidence="5">Fungal-specific transcription factor domain-containing protein</fullName>
    </submittedName>
</protein>
<dbReference type="InterPro" id="IPR001138">
    <property type="entry name" value="Zn2Cys6_DnaBD"/>
</dbReference>
<accession>A0AAN6S306</accession>
<dbReference type="Gene3D" id="4.10.240.10">
    <property type="entry name" value="Zn(2)-C6 fungal-type DNA-binding domain"/>
    <property type="match status" value="1"/>
</dbReference>
<dbReference type="PANTHER" id="PTHR46910:SF39">
    <property type="entry name" value="ZN(II)2CYS6 TRANSCRIPTION FACTOR (EUROFUNG)"/>
    <property type="match status" value="1"/>
</dbReference>
<evidence type="ECO:0000313" key="6">
    <source>
        <dbReference type="Proteomes" id="UP001303473"/>
    </source>
</evidence>
<feature type="compositionally biased region" description="Basic and acidic residues" evidence="3">
    <location>
        <begin position="147"/>
        <end position="162"/>
    </location>
</feature>
<dbReference type="CDD" id="cd00067">
    <property type="entry name" value="GAL4"/>
    <property type="match status" value="1"/>
</dbReference>
<reference evidence="6" key="1">
    <citation type="journal article" date="2023" name="Mol. Phylogenet. Evol.">
        <title>Genome-scale phylogeny and comparative genomics of the fungal order Sordariales.</title>
        <authorList>
            <person name="Hensen N."/>
            <person name="Bonometti L."/>
            <person name="Westerberg I."/>
            <person name="Brannstrom I.O."/>
            <person name="Guillou S."/>
            <person name="Cros-Aarteil S."/>
            <person name="Calhoun S."/>
            <person name="Haridas S."/>
            <person name="Kuo A."/>
            <person name="Mondo S."/>
            <person name="Pangilinan J."/>
            <person name="Riley R."/>
            <person name="LaButti K."/>
            <person name="Andreopoulos B."/>
            <person name="Lipzen A."/>
            <person name="Chen C."/>
            <person name="Yan M."/>
            <person name="Daum C."/>
            <person name="Ng V."/>
            <person name="Clum A."/>
            <person name="Steindorff A."/>
            <person name="Ohm R.A."/>
            <person name="Martin F."/>
            <person name="Silar P."/>
            <person name="Natvig D.O."/>
            <person name="Lalanne C."/>
            <person name="Gautier V."/>
            <person name="Ament-Velasquez S.L."/>
            <person name="Kruys A."/>
            <person name="Hutchinson M.I."/>
            <person name="Powell A.J."/>
            <person name="Barry K."/>
            <person name="Miller A.N."/>
            <person name="Grigoriev I.V."/>
            <person name="Debuchy R."/>
            <person name="Gladieux P."/>
            <person name="Hiltunen Thoren M."/>
            <person name="Johannesson H."/>
        </authorList>
    </citation>
    <scope>NUCLEOTIDE SEQUENCE [LARGE SCALE GENOMIC DNA]</scope>
    <source>
        <strain evidence="6">CBS 340.73</strain>
    </source>
</reference>
<name>A0AAN6S306_9PEZI</name>
<dbReference type="PROSITE" id="PS50048">
    <property type="entry name" value="ZN2_CY6_FUNGAL_2"/>
    <property type="match status" value="1"/>
</dbReference>
<evidence type="ECO:0000256" key="1">
    <source>
        <dbReference type="ARBA" id="ARBA00022723"/>
    </source>
</evidence>
<keyword evidence="1" id="KW-0479">Metal-binding</keyword>
<dbReference type="AlphaFoldDB" id="A0AAN6S306"/>
<sequence length="734" mass="81140">MPKSKNPAKSTSSSAPSPLQRLPVNPRRKKVAPDERKRVATACNSCNVRRIKCSGERPCWQCSSSSRECLYPEPVEKVTIPKSELDDLRRRLADYESRMAGSSATRSPESRHTSALSPLNSGSVIAASPSSSSRAETSTIDGNLDGEAQRNEGKLLHDTDGTSRYHGVTSGATFLDNVKEFMRTIVPLVSNFNPTDVPGAGPGFGQVAHAPSGVVTAFLDSVGQYQTYDSRPLHLPSDVDPRWLPPRSDMADMLTQLRFFIQDGENGEFGSGGIFFWDVLGNAPPDPSSLSLSPNYVYDRNLAFYHTAFAFATLLSRTEPNSKQDGQLGEHFLARARILLGNPLDITMYTTNDVSVLALMALYLIENNRRDAAYIAVSNAIHVSIMHGVHRGCSVDEKGRRTFWTVIILDRWLSCLMGRPPTILDDAITLPLPQECPGLPCPAGLRAHIELSRISNYIVYHSYRVSVPQWHDGPEKVALHVETALQMLTEWLSNLPDGLKLRTEIFSMDRALCSLHMAHNQLVILTVRPVFLTAVKKAVADRWLTRQWNIEDHPQITHIRDCSDAARCNLRLGRWIRGISPVRTGKKLLLSDLHHIFNAAIVLMMHQIVFVNLRTNDVSDIEFAIEVFEGEASTGSIYGKDCARVLKELLALVQTLRALIFDHPEEQGPLPGEQILASLMHATSPGLDAPAFAGHSRPASGPAQPIPAGGEAILQQLITWRNNDDMQLYNSYLV</sequence>
<dbReference type="Pfam" id="PF04082">
    <property type="entry name" value="Fungal_trans"/>
    <property type="match status" value="1"/>
</dbReference>
<dbReference type="InterPro" id="IPR036864">
    <property type="entry name" value="Zn2-C6_fun-type_DNA-bd_sf"/>
</dbReference>
<dbReference type="SUPFAM" id="SSF57701">
    <property type="entry name" value="Zn2/Cys6 DNA-binding domain"/>
    <property type="match status" value="1"/>
</dbReference>
<proteinExistence type="predicted"/>
<dbReference type="SMART" id="SM00066">
    <property type="entry name" value="GAL4"/>
    <property type="match status" value="1"/>
</dbReference>